<dbReference type="VEuPathDB" id="FungiDB:AGR57_15068"/>
<keyword evidence="11" id="KW-0812">Transmembrane</keyword>
<feature type="region of interest" description="Disordered" evidence="10">
    <location>
        <begin position="432"/>
        <end position="471"/>
    </location>
</feature>
<proteinExistence type="evidence at transcript level"/>
<evidence type="ECO:0000256" key="11">
    <source>
        <dbReference type="SAM" id="Phobius"/>
    </source>
</evidence>
<evidence type="ECO:0000256" key="4">
    <source>
        <dbReference type="ARBA" id="ARBA00022617"/>
    </source>
</evidence>
<comment type="similarity">
    <text evidence="3">Belongs to the cytochrome P450 family.</text>
</comment>
<dbReference type="PRINTS" id="PR00385">
    <property type="entry name" value="P450"/>
</dbReference>
<reference evidence="12" key="1">
    <citation type="submission" date="2010-10" db="EMBL/GenBank/DDBJ databases">
        <title>Phanerochaete chrysosporium cytochrome P450.</title>
        <authorList>
            <person name="Hirosue S."/>
            <person name="Hiratsuka N."/>
            <person name="Ichinose H."/>
            <person name="Wariishi H."/>
        </authorList>
    </citation>
    <scope>NUCLEOTIDE SEQUENCE</scope>
    <source>
        <strain evidence="12">ATCC 34541</strain>
    </source>
</reference>
<dbReference type="PANTHER" id="PTHR24305:SF166">
    <property type="entry name" value="CYTOCHROME P450 12A4, MITOCHONDRIAL-RELATED"/>
    <property type="match status" value="1"/>
</dbReference>
<comment type="cofactor">
    <cofactor evidence="1 9">
        <name>heme</name>
        <dbReference type="ChEBI" id="CHEBI:30413"/>
    </cofactor>
</comment>
<organism evidence="12">
    <name type="scientific">Phanerodontia chrysosporium</name>
    <name type="common">White-rot fungus</name>
    <name type="synonym">Sporotrichum pruinosum</name>
    <dbReference type="NCBI Taxonomy" id="2822231"/>
    <lineage>
        <taxon>Eukaryota</taxon>
        <taxon>Fungi</taxon>
        <taxon>Dikarya</taxon>
        <taxon>Basidiomycota</taxon>
        <taxon>Agaricomycotina</taxon>
        <taxon>Agaricomycetes</taxon>
        <taxon>Polyporales</taxon>
        <taxon>Phanerochaetaceae</taxon>
        <taxon>Phanerodontia</taxon>
    </lineage>
</organism>
<keyword evidence="4 9" id="KW-0349">Heme</keyword>
<feature type="compositionally biased region" description="Polar residues" evidence="10">
    <location>
        <begin position="447"/>
        <end position="466"/>
    </location>
</feature>
<evidence type="ECO:0000256" key="8">
    <source>
        <dbReference type="ARBA" id="ARBA00023033"/>
    </source>
</evidence>
<dbReference type="EMBL" id="AB597888">
    <property type="protein sequence ID" value="BAL05175.1"/>
    <property type="molecule type" value="mRNA"/>
</dbReference>
<evidence type="ECO:0000313" key="12">
    <source>
        <dbReference type="EMBL" id="BAL05175.1"/>
    </source>
</evidence>
<keyword evidence="11" id="KW-0472">Membrane</keyword>
<keyword evidence="6" id="KW-0560">Oxidoreductase</keyword>
<dbReference type="SUPFAM" id="SSF48264">
    <property type="entry name" value="Cytochrome P450"/>
    <property type="match status" value="2"/>
</dbReference>
<dbReference type="GO" id="GO:0016705">
    <property type="term" value="F:oxidoreductase activity, acting on paired donors, with incorporation or reduction of molecular oxygen"/>
    <property type="evidence" value="ECO:0007669"/>
    <property type="project" value="InterPro"/>
</dbReference>
<dbReference type="PRINTS" id="PR00463">
    <property type="entry name" value="EP450I"/>
</dbReference>
<evidence type="ECO:0000256" key="1">
    <source>
        <dbReference type="ARBA" id="ARBA00001971"/>
    </source>
</evidence>
<evidence type="ECO:0000256" key="3">
    <source>
        <dbReference type="ARBA" id="ARBA00010617"/>
    </source>
</evidence>
<dbReference type="AlphaFoldDB" id="G5EJW3"/>
<feature type="binding site" description="axial binding residue" evidence="9">
    <location>
        <position position="550"/>
    </location>
    <ligand>
        <name>heme</name>
        <dbReference type="ChEBI" id="CHEBI:30413"/>
    </ligand>
    <ligandPart>
        <name>Fe</name>
        <dbReference type="ChEBI" id="CHEBI:18248"/>
    </ligandPart>
</feature>
<evidence type="ECO:0000256" key="2">
    <source>
        <dbReference type="ARBA" id="ARBA00005179"/>
    </source>
</evidence>
<feature type="transmembrane region" description="Helical" evidence="11">
    <location>
        <begin position="20"/>
        <end position="41"/>
    </location>
</feature>
<evidence type="ECO:0000256" key="7">
    <source>
        <dbReference type="ARBA" id="ARBA00023004"/>
    </source>
</evidence>
<dbReference type="InterPro" id="IPR036396">
    <property type="entry name" value="Cyt_P450_sf"/>
</dbReference>
<dbReference type="Gene3D" id="1.10.630.10">
    <property type="entry name" value="Cytochrome P450"/>
    <property type="match status" value="1"/>
</dbReference>
<comment type="pathway">
    <text evidence="2">Secondary metabolite biosynthesis.</text>
</comment>
<name>G5EJW3_PHACH</name>
<feature type="transmembrane region" description="Helical" evidence="11">
    <location>
        <begin position="53"/>
        <end position="69"/>
    </location>
</feature>
<sequence length="609" mass="67982">MNASSIDFSPSNLALSPVFSAKPFLLALSLISTYLVSVAFYRLFFSPLTSIPGPWYAAVSVLWITTHVLRMQQCRVVQDLFDTYGPIVRIGPNKVAFCDAGTMRSVYCVHKFDKSAYYKSLLTNNNDHAMTTLPHAEHAIRKKAYAPHYTPANLALFQPELNDLALKLTDILSIRSSSVDVLDLFRHLMVDVIACTVFGSRSGSLDNWNKGVRDPLSIAVYDFPKRGIMRSAVPTWAWKLVCKVPNARFREMCNSDNIMAEYVGSRLYEMRANMQAASLSTPIRPTFPASVSATFDHLEKNDLSALGYPSEGTVNVGDEHKMPLIQRLLGSKMPSDEKNQKDVVTIERDIVSEAMGHLIAGVDTSSTSLSYMFWELSRRRDVMQRFQAEIDEIMPDPRVIPDATVLNRSEYLNAFVKESLRVYGAAPSLLERVVPSPSSPSRPSHLTKPSSKPNSRAGSRNTSPSRAASPILSTARHEDFDMMGYALPPGTIVATQAWSMHRDEDVFASAETFLPERWLVDPHADREAEEERLARMHLHLVPFGIGTRQCGGQNLAHLMIRIVVAVVVRNCEVRADVRETNERSMSMRDASVLFPAAKECKLAFVPRAH</sequence>
<accession>G5EJW3</accession>
<dbReference type="GO" id="GO:0020037">
    <property type="term" value="F:heme binding"/>
    <property type="evidence" value="ECO:0007669"/>
    <property type="project" value="InterPro"/>
</dbReference>
<evidence type="ECO:0000256" key="6">
    <source>
        <dbReference type="ARBA" id="ARBA00023002"/>
    </source>
</evidence>
<keyword evidence="7 9" id="KW-0408">Iron</keyword>
<evidence type="ECO:0000256" key="5">
    <source>
        <dbReference type="ARBA" id="ARBA00022723"/>
    </source>
</evidence>
<dbReference type="InterPro" id="IPR050121">
    <property type="entry name" value="Cytochrome_P450_monoxygenase"/>
</dbReference>
<dbReference type="InterPro" id="IPR002401">
    <property type="entry name" value="Cyt_P450_E_grp-I"/>
</dbReference>
<evidence type="ECO:0000256" key="10">
    <source>
        <dbReference type="SAM" id="MobiDB-lite"/>
    </source>
</evidence>
<dbReference type="PANTHER" id="PTHR24305">
    <property type="entry name" value="CYTOCHROME P450"/>
    <property type="match status" value="1"/>
</dbReference>
<feature type="compositionally biased region" description="Low complexity" evidence="10">
    <location>
        <begin position="432"/>
        <end position="444"/>
    </location>
</feature>
<keyword evidence="8" id="KW-0503">Monooxygenase</keyword>
<gene>
    <name evidence="12" type="primary">PcCYP_96a5</name>
</gene>
<dbReference type="Pfam" id="PF00067">
    <property type="entry name" value="p450"/>
    <property type="match status" value="2"/>
</dbReference>
<keyword evidence="11" id="KW-1133">Transmembrane helix</keyword>
<dbReference type="InterPro" id="IPR001128">
    <property type="entry name" value="Cyt_P450"/>
</dbReference>
<dbReference type="GO" id="GO:0004497">
    <property type="term" value="F:monooxygenase activity"/>
    <property type="evidence" value="ECO:0007669"/>
    <property type="project" value="UniProtKB-KW"/>
</dbReference>
<dbReference type="GO" id="GO:0005506">
    <property type="term" value="F:iron ion binding"/>
    <property type="evidence" value="ECO:0007669"/>
    <property type="project" value="InterPro"/>
</dbReference>
<evidence type="ECO:0000256" key="9">
    <source>
        <dbReference type="PIRSR" id="PIRSR602401-1"/>
    </source>
</evidence>
<protein>
    <submittedName>
        <fullName evidence="12">Cytochrome P450</fullName>
    </submittedName>
</protein>
<keyword evidence="5 9" id="KW-0479">Metal-binding</keyword>